<reference evidence="3" key="1">
    <citation type="journal article" date="2019" name="Int. J. Syst. Evol. Microbiol.">
        <title>The Global Catalogue of Microorganisms (GCM) 10K type strain sequencing project: providing services to taxonomists for standard genome sequencing and annotation.</title>
        <authorList>
            <consortium name="The Broad Institute Genomics Platform"/>
            <consortium name="The Broad Institute Genome Sequencing Center for Infectious Disease"/>
            <person name="Wu L."/>
            <person name="Ma J."/>
        </authorList>
    </citation>
    <scope>NUCLEOTIDE SEQUENCE [LARGE SCALE GENOMIC DNA]</scope>
    <source>
        <strain evidence="3">JCM 31486</strain>
    </source>
</reference>
<feature type="non-terminal residue" evidence="2">
    <location>
        <position position="184"/>
    </location>
</feature>
<evidence type="ECO:0000313" key="2">
    <source>
        <dbReference type="EMBL" id="MFD1052178.1"/>
    </source>
</evidence>
<comment type="caution">
    <text evidence="2">The sequence shown here is derived from an EMBL/GenBank/DDBJ whole genome shotgun (WGS) entry which is preliminary data.</text>
</comment>
<feature type="region of interest" description="Disordered" evidence="1">
    <location>
        <begin position="162"/>
        <end position="184"/>
    </location>
</feature>
<proteinExistence type="predicted"/>
<gene>
    <name evidence="2" type="ORF">ACFQ1S_44680</name>
</gene>
<sequence>PGDPPPTPQERRDWWDDQYAENALDTPAIPKHTKPLDKGEIETMRWMGYHGSDRYTVRDAVQWATERREGWTYLCNMVLEHSQEQCASVFPPESTPSDLIHGVLDAVGMWQGPVGSVADGVNSIIYAVEGDGRNAAISAISAIPFGDVAKAGKLGKEEAQAPHCSFPADTPVTMADGSTRPIGD</sequence>
<feature type="non-terminal residue" evidence="2">
    <location>
        <position position="1"/>
    </location>
</feature>
<accession>A0ABW3MNA2</accession>
<dbReference type="Proteomes" id="UP001597045">
    <property type="component" value="Unassembled WGS sequence"/>
</dbReference>
<dbReference type="EMBL" id="JBHTIS010004194">
    <property type="protein sequence ID" value="MFD1052178.1"/>
    <property type="molecule type" value="Genomic_DNA"/>
</dbReference>
<keyword evidence="3" id="KW-1185">Reference proteome</keyword>
<dbReference type="CDD" id="cd20745">
    <property type="entry name" value="FIX_RhsA_AHH_HNH-like"/>
    <property type="match status" value="1"/>
</dbReference>
<protein>
    <submittedName>
        <fullName evidence="2">Uncharacterized protein</fullName>
    </submittedName>
</protein>
<organism evidence="2 3">
    <name type="scientific">Kibdelosporangium lantanae</name>
    <dbReference type="NCBI Taxonomy" id="1497396"/>
    <lineage>
        <taxon>Bacteria</taxon>
        <taxon>Bacillati</taxon>
        <taxon>Actinomycetota</taxon>
        <taxon>Actinomycetes</taxon>
        <taxon>Pseudonocardiales</taxon>
        <taxon>Pseudonocardiaceae</taxon>
        <taxon>Kibdelosporangium</taxon>
    </lineage>
</organism>
<name>A0ABW3MNA2_9PSEU</name>
<evidence type="ECO:0000313" key="3">
    <source>
        <dbReference type="Proteomes" id="UP001597045"/>
    </source>
</evidence>
<evidence type="ECO:0000256" key="1">
    <source>
        <dbReference type="SAM" id="MobiDB-lite"/>
    </source>
</evidence>